<proteinExistence type="predicted"/>
<dbReference type="AlphaFoldDB" id="A0A6J6T654"/>
<gene>
    <name evidence="2" type="ORF">UFOPK2754_01281</name>
    <name evidence="3" type="ORF">UFOPK3139_00228</name>
    <name evidence="4" type="ORF">UFOPK3543_01013</name>
    <name evidence="5" type="ORF">UFOPK3967_01912</name>
</gene>
<keyword evidence="1" id="KW-0472">Membrane</keyword>
<evidence type="ECO:0000313" key="3">
    <source>
        <dbReference type="EMBL" id="CAB4814152.1"/>
    </source>
</evidence>
<evidence type="ECO:0000313" key="2">
    <source>
        <dbReference type="EMBL" id="CAB4742630.1"/>
    </source>
</evidence>
<reference evidence="2" key="1">
    <citation type="submission" date="2020-05" db="EMBL/GenBank/DDBJ databases">
        <authorList>
            <person name="Chiriac C."/>
            <person name="Salcher M."/>
            <person name="Ghai R."/>
            <person name="Kavagutti S V."/>
        </authorList>
    </citation>
    <scope>NUCLEOTIDE SEQUENCE</scope>
</reference>
<dbReference type="EMBL" id="CAFBOS010000125">
    <property type="protein sequence ID" value="CAB5005095.1"/>
    <property type="molecule type" value="Genomic_DNA"/>
</dbReference>
<evidence type="ECO:0000313" key="4">
    <source>
        <dbReference type="EMBL" id="CAB4903788.1"/>
    </source>
</evidence>
<organism evidence="2">
    <name type="scientific">freshwater metagenome</name>
    <dbReference type="NCBI Taxonomy" id="449393"/>
    <lineage>
        <taxon>unclassified sequences</taxon>
        <taxon>metagenomes</taxon>
        <taxon>ecological metagenomes</taxon>
    </lineage>
</organism>
<sequence>MTDEQPPSVPVSADDAPDLAALDERIARWQADRAAQPSESRAPLWLTHHRAEQHDRCWHAGRHLVCRRCTVLWPLAFVVMIVAGVGSWWPSSTDPVLLVLLPLPGVIEFALEHFGVLRYSSTRQLVLTVPVAIGVGRLLARYLDDQGDALFWIVVWGYAVVMFGAAVVGHRRTRTGTASGT</sequence>
<name>A0A6J6T654_9ZZZZ</name>
<dbReference type="EMBL" id="CAFABA010000005">
    <property type="protein sequence ID" value="CAB4814152.1"/>
    <property type="molecule type" value="Genomic_DNA"/>
</dbReference>
<keyword evidence="1" id="KW-0812">Transmembrane</keyword>
<evidence type="ECO:0000313" key="5">
    <source>
        <dbReference type="EMBL" id="CAB5005095.1"/>
    </source>
</evidence>
<feature type="transmembrane region" description="Helical" evidence="1">
    <location>
        <begin position="149"/>
        <end position="169"/>
    </location>
</feature>
<protein>
    <submittedName>
        <fullName evidence="2">Unannotated protein</fullName>
    </submittedName>
</protein>
<dbReference type="EMBL" id="CAFBMH010000027">
    <property type="protein sequence ID" value="CAB4903788.1"/>
    <property type="molecule type" value="Genomic_DNA"/>
</dbReference>
<dbReference type="EMBL" id="CAEZYR010000040">
    <property type="protein sequence ID" value="CAB4742630.1"/>
    <property type="molecule type" value="Genomic_DNA"/>
</dbReference>
<keyword evidence="1" id="KW-1133">Transmembrane helix</keyword>
<accession>A0A6J6T654</accession>
<evidence type="ECO:0000256" key="1">
    <source>
        <dbReference type="SAM" id="Phobius"/>
    </source>
</evidence>
<feature type="transmembrane region" description="Helical" evidence="1">
    <location>
        <begin position="71"/>
        <end position="90"/>
    </location>
</feature>